<evidence type="ECO:0000313" key="1">
    <source>
        <dbReference type="EMBL" id="KAI5406294.1"/>
    </source>
</evidence>
<organism evidence="1 2">
    <name type="scientific">Pisum sativum</name>
    <name type="common">Garden pea</name>
    <name type="synonym">Lathyrus oleraceus</name>
    <dbReference type="NCBI Taxonomy" id="3888"/>
    <lineage>
        <taxon>Eukaryota</taxon>
        <taxon>Viridiplantae</taxon>
        <taxon>Streptophyta</taxon>
        <taxon>Embryophyta</taxon>
        <taxon>Tracheophyta</taxon>
        <taxon>Spermatophyta</taxon>
        <taxon>Magnoliopsida</taxon>
        <taxon>eudicotyledons</taxon>
        <taxon>Gunneridae</taxon>
        <taxon>Pentapetalae</taxon>
        <taxon>rosids</taxon>
        <taxon>fabids</taxon>
        <taxon>Fabales</taxon>
        <taxon>Fabaceae</taxon>
        <taxon>Papilionoideae</taxon>
        <taxon>50 kb inversion clade</taxon>
        <taxon>NPAAA clade</taxon>
        <taxon>Hologalegina</taxon>
        <taxon>IRL clade</taxon>
        <taxon>Fabeae</taxon>
        <taxon>Lathyrus</taxon>
    </lineage>
</organism>
<accession>A0A9D4WR67</accession>
<protein>
    <recommendedName>
        <fullName evidence="3">Aminotransferase-like plant mobile domain-containing protein</fullName>
    </recommendedName>
</protein>
<name>A0A9D4WR67_PEA</name>
<dbReference type="AlphaFoldDB" id="A0A9D4WR67"/>
<evidence type="ECO:0008006" key="3">
    <source>
        <dbReference type="Google" id="ProtNLM"/>
    </source>
</evidence>
<gene>
    <name evidence="1" type="ORF">KIW84_052873</name>
</gene>
<keyword evidence="2" id="KW-1185">Reference proteome</keyword>
<evidence type="ECO:0000313" key="2">
    <source>
        <dbReference type="Proteomes" id="UP001058974"/>
    </source>
</evidence>
<sequence>MALQPQSHPHFAAEVDLPLYVLCACFVQVAKEYVSLATQLHEGRKICLRRLILLGFYESLGFSCEDLKERENPYNIQIGGPIWILQLWINAIFESFLKTKVPRNPEAGVEGLRMDKLTHNDGKVVSWEICEDYFQLFYR</sequence>
<proteinExistence type="predicted"/>
<dbReference type="EMBL" id="JAMSHJ010000005">
    <property type="protein sequence ID" value="KAI5406294.1"/>
    <property type="molecule type" value="Genomic_DNA"/>
</dbReference>
<dbReference type="Proteomes" id="UP001058974">
    <property type="component" value="Chromosome 5"/>
</dbReference>
<reference evidence="1 2" key="1">
    <citation type="journal article" date="2022" name="Nat. Genet.">
        <title>Improved pea reference genome and pan-genome highlight genomic features and evolutionary characteristics.</title>
        <authorList>
            <person name="Yang T."/>
            <person name="Liu R."/>
            <person name="Luo Y."/>
            <person name="Hu S."/>
            <person name="Wang D."/>
            <person name="Wang C."/>
            <person name="Pandey M.K."/>
            <person name="Ge S."/>
            <person name="Xu Q."/>
            <person name="Li N."/>
            <person name="Li G."/>
            <person name="Huang Y."/>
            <person name="Saxena R.K."/>
            <person name="Ji Y."/>
            <person name="Li M."/>
            <person name="Yan X."/>
            <person name="He Y."/>
            <person name="Liu Y."/>
            <person name="Wang X."/>
            <person name="Xiang C."/>
            <person name="Varshney R.K."/>
            <person name="Ding H."/>
            <person name="Gao S."/>
            <person name="Zong X."/>
        </authorList>
    </citation>
    <scope>NUCLEOTIDE SEQUENCE [LARGE SCALE GENOMIC DNA]</scope>
    <source>
        <strain evidence="1 2">cv. Zhongwan 6</strain>
    </source>
</reference>
<dbReference type="Gramene" id="Psat05G0287300-T1">
    <property type="protein sequence ID" value="KAI5406294.1"/>
    <property type="gene ID" value="KIW84_052873"/>
</dbReference>
<comment type="caution">
    <text evidence="1">The sequence shown here is derived from an EMBL/GenBank/DDBJ whole genome shotgun (WGS) entry which is preliminary data.</text>
</comment>